<proteinExistence type="predicted"/>
<organism evidence="1 2">
    <name type="scientific">Nyctereutes procyonoides</name>
    <name type="common">Raccoon dog</name>
    <name type="synonym">Canis procyonoides</name>
    <dbReference type="NCBI Taxonomy" id="34880"/>
    <lineage>
        <taxon>Eukaryota</taxon>
        <taxon>Metazoa</taxon>
        <taxon>Chordata</taxon>
        <taxon>Craniata</taxon>
        <taxon>Vertebrata</taxon>
        <taxon>Euteleostomi</taxon>
        <taxon>Mammalia</taxon>
        <taxon>Eutheria</taxon>
        <taxon>Laurasiatheria</taxon>
        <taxon>Carnivora</taxon>
        <taxon>Caniformia</taxon>
        <taxon>Canidae</taxon>
        <taxon>Nyctereutes</taxon>
    </lineage>
</organism>
<gene>
    <name evidence="1" type="ORF">NYPRO_LOCUS17355</name>
</gene>
<protein>
    <submittedName>
        <fullName evidence="1">(raccoon dog) hypothetical protein</fullName>
    </submittedName>
</protein>
<sequence length="183" mass="19401">MATPAAPANTPATTPAPALASAPALALVPTPVLAPASSVDPMAKLLGPTADKHSVEITNSCFSVPHKESKDEVSVDIKFAESIYELYPCPIHLTVDRSLQNGHMSTKAYVMFTPLTVEYTCFSPNQGYRLSSNLQQVGQASDVVSGKASTDNISCCCLMSLVNQVHKIIPSDSQIALTEKLNL</sequence>
<name>A0A811Z7P8_NYCPR</name>
<dbReference type="AlphaFoldDB" id="A0A811Z7P8"/>
<keyword evidence="2" id="KW-1185">Reference proteome</keyword>
<reference evidence="1" key="1">
    <citation type="submission" date="2020-12" db="EMBL/GenBank/DDBJ databases">
        <authorList>
            <consortium name="Molecular Ecology Group"/>
        </authorList>
    </citation>
    <scope>NUCLEOTIDE SEQUENCE</scope>
    <source>
        <strain evidence="1">TBG_1078</strain>
    </source>
</reference>
<dbReference type="EMBL" id="CAJHUB010000758">
    <property type="protein sequence ID" value="CAD7684562.1"/>
    <property type="molecule type" value="Genomic_DNA"/>
</dbReference>
<comment type="caution">
    <text evidence="1">The sequence shown here is derived from an EMBL/GenBank/DDBJ whole genome shotgun (WGS) entry which is preliminary data.</text>
</comment>
<evidence type="ECO:0000313" key="1">
    <source>
        <dbReference type="EMBL" id="CAD7684562.1"/>
    </source>
</evidence>
<dbReference type="Proteomes" id="UP000645828">
    <property type="component" value="Unassembled WGS sequence"/>
</dbReference>
<accession>A0A811Z7P8</accession>
<evidence type="ECO:0000313" key="2">
    <source>
        <dbReference type="Proteomes" id="UP000645828"/>
    </source>
</evidence>